<evidence type="ECO:0000313" key="3">
    <source>
        <dbReference type="Proteomes" id="UP001158576"/>
    </source>
</evidence>
<evidence type="ECO:0000256" key="1">
    <source>
        <dbReference type="SAM" id="MobiDB-lite"/>
    </source>
</evidence>
<gene>
    <name evidence="2" type="ORF">OKIOD_LOCUS745</name>
</gene>
<proteinExistence type="predicted"/>
<dbReference type="EMBL" id="OU015568">
    <property type="protein sequence ID" value="CAG5079163.1"/>
    <property type="molecule type" value="Genomic_DNA"/>
</dbReference>
<dbReference type="Proteomes" id="UP001158576">
    <property type="component" value="Chromosome PAR"/>
</dbReference>
<reference evidence="2 3" key="1">
    <citation type="submission" date="2021-04" db="EMBL/GenBank/DDBJ databases">
        <authorList>
            <person name="Bliznina A."/>
        </authorList>
    </citation>
    <scope>NUCLEOTIDE SEQUENCE [LARGE SCALE GENOMIC DNA]</scope>
</reference>
<feature type="region of interest" description="Disordered" evidence="1">
    <location>
        <begin position="22"/>
        <end position="62"/>
    </location>
</feature>
<accession>A0ABN7RMY3</accession>
<evidence type="ECO:0000313" key="2">
    <source>
        <dbReference type="EMBL" id="CAG5079163.1"/>
    </source>
</evidence>
<organism evidence="2 3">
    <name type="scientific">Oikopleura dioica</name>
    <name type="common">Tunicate</name>
    <dbReference type="NCBI Taxonomy" id="34765"/>
    <lineage>
        <taxon>Eukaryota</taxon>
        <taxon>Metazoa</taxon>
        <taxon>Chordata</taxon>
        <taxon>Tunicata</taxon>
        <taxon>Appendicularia</taxon>
        <taxon>Copelata</taxon>
        <taxon>Oikopleuridae</taxon>
        <taxon>Oikopleura</taxon>
    </lineage>
</organism>
<sequence>MVENRRRRFTRPDVLAARRTSYDPFGSTLPVNFPPPDSLSTSSTTSTASSESRFKWQAPPTQPKNSIWSVTTMVLLKLRDELNFRRKKNKNAIQSNISEIKILEGDRFISMALVEG</sequence>
<name>A0ABN7RMY3_OIKDI</name>
<protein>
    <submittedName>
        <fullName evidence="2">Oidioi.mRNA.OKI2018_I69.PAR.g9187.t1.cds</fullName>
    </submittedName>
</protein>
<keyword evidence="3" id="KW-1185">Reference proteome</keyword>
<feature type="compositionally biased region" description="Low complexity" evidence="1">
    <location>
        <begin position="38"/>
        <end position="51"/>
    </location>
</feature>